<evidence type="ECO:0000256" key="8">
    <source>
        <dbReference type="ARBA" id="ARBA00022927"/>
    </source>
</evidence>
<evidence type="ECO:0000313" key="12">
    <source>
        <dbReference type="EMBL" id="GMT34330.1"/>
    </source>
</evidence>
<evidence type="ECO:0000256" key="3">
    <source>
        <dbReference type="ARBA" id="ARBA00004496"/>
    </source>
</evidence>
<organism evidence="12 13">
    <name type="scientific">Pristionchus fissidentatus</name>
    <dbReference type="NCBI Taxonomy" id="1538716"/>
    <lineage>
        <taxon>Eukaryota</taxon>
        <taxon>Metazoa</taxon>
        <taxon>Ecdysozoa</taxon>
        <taxon>Nematoda</taxon>
        <taxon>Chromadorea</taxon>
        <taxon>Rhabditida</taxon>
        <taxon>Rhabditina</taxon>
        <taxon>Diplogasteromorpha</taxon>
        <taxon>Diplogasteroidea</taxon>
        <taxon>Neodiplogasteridae</taxon>
        <taxon>Pristionchus</taxon>
    </lineage>
</organism>
<keyword evidence="8" id="KW-0653">Protein transport</keyword>
<name>A0AAV5WUP1_9BILA</name>
<evidence type="ECO:0000256" key="4">
    <source>
        <dbReference type="ARBA" id="ARBA00010218"/>
    </source>
</evidence>
<dbReference type="GO" id="GO:0015031">
    <property type="term" value="P:protein transport"/>
    <property type="evidence" value="ECO:0007669"/>
    <property type="project" value="UniProtKB-KW"/>
</dbReference>
<comment type="function">
    <text evidence="1">Directs RNA polymerase II nuclear import.</text>
</comment>
<dbReference type="Pfam" id="PF08574">
    <property type="entry name" value="Iwr1"/>
    <property type="match status" value="1"/>
</dbReference>
<dbReference type="EMBL" id="BTSY01000006">
    <property type="protein sequence ID" value="GMT34330.1"/>
    <property type="molecule type" value="Genomic_DNA"/>
</dbReference>
<dbReference type="Proteomes" id="UP001432322">
    <property type="component" value="Unassembled WGS sequence"/>
</dbReference>
<dbReference type="PANTHER" id="PTHR31196">
    <property type="entry name" value="RNA POLYMERASE II NUCLEAR LOCALIZATION PROTEIN SLC7A6OS-RELATED"/>
    <property type="match status" value="1"/>
</dbReference>
<evidence type="ECO:0000256" key="6">
    <source>
        <dbReference type="ARBA" id="ARBA00022448"/>
    </source>
</evidence>
<dbReference type="AlphaFoldDB" id="A0AAV5WUP1"/>
<dbReference type="GO" id="GO:0005634">
    <property type="term" value="C:nucleus"/>
    <property type="evidence" value="ECO:0007669"/>
    <property type="project" value="UniProtKB-SubCell"/>
</dbReference>
<keyword evidence="9" id="KW-0539">Nucleus</keyword>
<dbReference type="PANTHER" id="PTHR31196:SF2">
    <property type="entry name" value="RNA POLYMERASE II NUCLEAR LOCALIZATION PROTEIN SLC7A6OS-RELATED"/>
    <property type="match status" value="1"/>
</dbReference>
<comment type="subcellular location">
    <subcellularLocation>
        <location evidence="3">Cytoplasm</location>
    </subcellularLocation>
    <subcellularLocation>
        <location evidence="2">Nucleus</location>
    </subcellularLocation>
</comment>
<dbReference type="InterPro" id="IPR040218">
    <property type="entry name" value="SLC7A6OS"/>
</dbReference>
<feature type="domain" description="Transcription factor Iwr1" evidence="11">
    <location>
        <begin position="144"/>
        <end position="211"/>
    </location>
</feature>
<evidence type="ECO:0000256" key="9">
    <source>
        <dbReference type="ARBA" id="ARBA00023242"/>
    </source>
</evidence>
<feature type="compositionally biased region" description="Acidic residues" evidence="10">
    <location>
        <begin position="209"/>
        <end position="223"/>
    </location>
</feature>
<comment type="caution">
    <text evidence="12">The sequence shown here is derived from an EMBL/GenBank/DDBJ whole genome shotgun (WGS) entry which is preliminary data.</text>
</comment>
<evidence type="ECO:0000259" key="11">
    <source>
        <dbReference type="Pfam" id="PF08574"/>
    </source>
</evidence>
<protein>
    <recommendedName>
        <fullName evidence="5">Probable RNA polymerase II nuclear localization protein SLC7A6OS</fullName>
    </recommendedName>
</protein>
<evidence type="ECO:0000256" key="5">
    <source>
        <dbReference type="ARBA" id="ARBA00017036"/>
    </source>
</evidence>
<evidence type="ECO:0000313" key="13">
    <source>
        <dbReference type="Proteomes" id="UP001432322"/>
    </source>
</evidence>
<gene>
    <name evidence="12" type="ORF">PFISCL1PPCAC_25627</name>
</gene>
<dbReference type="GO" id="GO:0005737">
    <property type="term" value="C:cytoplasm"/>
    <property type="evidence" value="ECO:0007669"/>
    <property type="project" value="UniProtKB-SubCell"/>
</dbReference>
<evidence type="ECO:0000256" key="1">
    <source>
        <dbReference type="ARBA" id="ARBA00003202"/>
    </source>
</evidence>
<evidence type="ECO:0000256" key="10">
    <source>
        <dbReference type="SAM" id="MobiDB-lite"/>
    </source>
</evidence>
<comment type="similarity">
    <text evidence="4">Belongs to the IWR1/SLC7A6OS family.</text>
</comment>
<evidence type="ECO:0000256" key="7">
    <source>
        <dbReference type="ARBA" id="ARBA00022490"/>
    </source>
</evidence>
<sequence>IIRVRRKRGAEPAEALVLSLKRARTEDEQEPAKRVMFSLWKDAQAAPDTVEQPHRLIDWELGGRGAAAKENNGLAAAVAAPSVPSSPERNENVEAELSFVSDDAIGEIGEVDKQQRQREKDDDVIMCNGAPLRPAAAAAECDDVFDFYRVAHPNGELAFMDEEQREIEIAVATKQEMLAYIGAMDGVEGESDIDSEDSNDENNWRNEYPDESSEDEEGEDGYDDYGRRRRRDGDGGNEEYGSSDGEHYGGEDTEDSGEDELAENWRNFRIG</sequence>
<reference evidence="12" key="1">
    <citation type="submission" date="2023-10" db="EMBL/GenBank/DDBJ databases">
        <title>Genome assembly of Pristionchus species.</title>
        <authorList>
            <person name="Yoshida K."/>
            <person name="Sommer R.J."/>
        </authorList>
    </citation>
    <scope>NUCLEOTIDE SEQUENCE</scope>
    <source>
        <strain evidence="12">RS5133</strain>
    </source>
</reference>
<keyword evidence="7" id="KW-0963">Cytoplasm</keyword>
<proteinExistence type="inferred from homology"/>
<keyword evidence="13" id="KW-1185">Reference proteome</keyword>
<dbReference type="InterPro" id="IPR013883">
    <property type="entry name" value="TF_Iwr1_dom"/>
</dbReference>
<accession>A0AAV5WUP1</accession>
<keyword evidence="6" id="KW-0813">Transport</keyword>
<feature type="compositionally biased region" description="Acidic residues" evidence="10">
    <location>
        <begin position="251"/>
        <end position="262"/>
    </location>
</feature>
<feature type="region of interest" description="Disordered" evidence="10">
    <location>
        <begin position="188"/>
        <end position="271"/>
    </location>
</feature>
<evidence type="ECO:0000256" key="2">
    <source>
        <dbReference type="ARBA" id="ARBA00004123"/>
    </source>
</evidence>
<feature type="compositionally biased region" description="Acidic residues" evidence="10">
    <location>
        <begin position="188"/>
        <end position="200"/>
    </location>
</feature>
<feature type="non-terminal residue" evidence="12">
    <location>
        <position position="1"/>
    </location>
</feature>